<feature type="compositionally biased region" description="Low complexity" evidence="1">
    <location>
        <begin position="107"/>
        <end position="117"/>
    </location>
</feature>
<evidence type="ECO:0000256" key="1">
    <source>
        <dbReference type="SAM" id="MobiDB-lite"/>
    </source>
</evidence>
<dbReference type="EMBL" id="JAINDJ010000004">
    <property type="protein sequence ID" value="KAG9450128.1"/>
    <property type="molecule type" value="Genomic_DNA"/>
</dbReference>
<proteinExistence type="predicted"/>
<feature type="compositionally biased region" description="Pro residues" evidence="1">
    <location>
        <begin position="96"/>
        <end position="106"/>
    </location>
</feature>
<reference evidence="2 3" key="1">
    <citation type="submission" date="2021-07" db="EMBL/GenBank/DDBJ databases">
        <title>The Aristolochia fimbriata genome: insights into angiosperm evolution, floral development and chemical biosynthesis.</title>
        <authorList>
            <person name="Jiao Y."/>
        </authorList>
    </citation>
    <scope>NUCLEOTIDE SEQUENCE [LARGE SCALE GENOMIC DNA]</scope>
    <source>
        <strain evidence="2">IBCAS-2021</strain>
        <tissue evidence="2">Leaf</tissue>
    </source>
</reference>
<feature type="region of interest" description="Disordered" evidence="1">
    <location>
        <begin position="88"/>
        <end position="117"/>
    </location>
</feature>
<evidence type="ECO:0000313" key="3">
    <source>
        <dbReference type="Proteomes" id="UP000825729"/>
    </source>
</evidence>
<sequence>MSVDYIVASYSTFLSCPSTAYIYIHYSPNINQSTLPSHSLCPLPPPVSTPFAPSRLPNPDPFSFTLSLLPSTTLFSLLPLPSPQRRSLLPSAAPFSPAPLPSPQLPSPQRRSLLPSATPFSPASIPSLLPRSLLPNPAFASRGRWRWVRRGGEVSGGDRRCQEGIGGVRRGLKVSGGDWRCREGGEERGGEAGEASDGRRWEGRHFLLRATIIPRQLRALLDRNNNKNNVDSI</sequence>
<comment type="caution">
    <text evidence="2">The sequence shown here is derived from an EMBL/GenBank/DDBJ whole genome shotgun (WGS) entry which is preliminary data.</text>
</comment>
<dbReference type="AlphaFoldDB" id="A0AAV7EMR3"/>
<gene>
    <name evidence="2" type="ORF">H6P81_010093</name>
</gene>
<evidence type="ECO:0000313" key="2">
    <source>
        <dbReference type="EMBL" id="KAG9450128.1"/>
    </source>
</evidence>
<keyword evidence="3" id="KW-1185">Reference proteome</keyword>
<name>A0AAV7EMR3_ARIFI</name>
<dbReference type="Proteomes" id="UP000825729">
    <property type="component" value="Unassembled WGS sequence"/>
</dbReference>
<protein>
    <submittedName>
        <fullName evidence="2">Uncharacterized protein</fullName>
    </submittedName>
</protein>
<accession>A0AAV7EMR3</accession>
<organism evidence="2 3">
    <name type="scientific">Aristolochia fimbriata</name>
    <name type="common">White veined hardy Dutchman's pipe vine</name>
    <dbReference type="NCBI Taxonomy" id="158543"/>
    <lineage>
        <taxon>Eukaryota</taxon>
        <taxon>Viridiplantae</taxon>
        <taxon>Streptophyta</taxon>
        <taxon>Embryophyta</taxon>
        <taxon>Tracheophyta</taxon>
        <taxon>Spermatophyta</taxon>
        <taxon>Magnoliopsida</taxon>
        <taxon>Magnoliidae</taxon>
        <taxon>Piperales</taxon>
        <taxon>Aristolochiaceae</taxon>
        <taxon>Aristolochia</taxon>
    </lineage>
</organism>